<reference evidence="3" key="1">
    <citation type="journal article" date="2020" name="Nat. Commun.">
        <title>Genome sequence of the cluster root forming white lupin.</title>
        <authorList>
            <person name="Hufnagel B."/>
            <person name="Marques A."/>
            <person name="Soriano A."/>
            <person name="Marques L."/>
            <person name="Divol F."/>
            <person name="Doumas P."/>
            <person name="Sallet E."/>
            <person name="Mancinotti D."/>
            <person name="Carrere S."/>
            <person name="Marande W."/>
            <person name="Arribat S."/>
            <person name="Keller J."/>
            <person name="Huneau C."/>
            <person name="Blein T."/>
            <person name="Aime D."/>
            <person name="Laguerre M."/>
            <person name="Taylor J."/>
            <person name="Schubert V."/>
            <person name="Nelson M."/>
            <person name="Geu-Flores F."/>
            <person name="Crespi M."/>
            <person name="Gallardo-Guerrero K."/>
            <person name="Delaux P.-M."/>
            <person name="Salse J."/>
            <person name="Berges H."/>
            <person name="Guyot R."/>
            <person name="Gouzy J."/>
            <person name="Peret B."/>
        </authorList>
    </citation>
    <scope>NUCLEOTIDE SEQUENCE [LARGE SCALE GENOMIC DNA]</scope>
    <source>
        <strain evidence="3">cv. Amiga</strain>
    </source>
</reference>
<keyword evidence="1" id="KW-0812">Transmembrane</keyword>
<evidence type="ECO:0000256" key="1">
    <source>
        <dbReference type="SAM" id="Phobius"/>
    </source>
</evidence>
<accession>A0A6A4Q4I5</accession>
<sequence>MKYKFVKIFTIIFLINNYIFHLILKNHYFSLILQIKHHIAPTTKNYTWLPLSSDSDFHFAKQIYLSTLRKCIHFKVRPNGIINTSVFFPVIYFNLTDKKLTLKHGKK</sequence>
<dbReference type="Proteomes" id="UP000447434">
    <property type="component" value="Chromosome 8"/>
</dbReference>
<comment type="caution">
    <text evidence="2">The sequence shown here is derived from an EMBL/GenBank/DDBJ whole genome shotgun (WGS) entry which is preliminary data.</text>
</comment>
<feature type="transmembrane region" description="Helical" evidence="1">
    <location>
        <begin position="6"/>
        <end position="24"/>
    </location>
</feature>
<keyword evidence="3" id="KW-1185">Reference proteome</keyword>
<evidence type="ECO:0000313" key="2">
    <source>
        <dbReference type="EMBL" id="KAE9609055.1"/>
    </source>
</evidence>
<keyword evidence="1" id="KW-0472">Membrane</keyword>
<evidence type="ECO:0000313" key="3">
    <source>
        <dbReference type="Proteomes" id="UP000447434"/>
    </source>
</evidence>
<dbReference type="AlphaFoldDB" id="A0A6A4Q4I5"/>
<organism evidence="2 3">
    <name type="scientific">Lupinus albus</name>
    <name type="common">White lupine</name>
    <name type="synonym">Lupinus termis</name>
    <dbReference type="NCBI Taxonomy" id="3870"/>
    <lineage>
        <taxon>Eukaryota</taxon>
        <taxon>Viridiplantae</taxon>
        <taxon>Streptophyta</taxon>
        <taxon>Embryophyta</taxon>
        <taxon>Tracheophyta</taxon>
        <taxon>Spermatophyta</taxon>
        <taxon>Magnoliopsida</taxon>
        <taxon>eudicotyledons</taxon>
        <taxon>Gunneridae</taxon>
        <taxon>Pentapetalae</taxon>
        <taxon>rosids</taxon>
        <taxon>fabids</taxon>
        <taxon>Fabales</taxon>
        <taxon>Fabaceae</taxon>
        <taxon>Papilionoideae</taxon>
        <taxon>50 kb inversion clade</taxon>
        <taxon>genistoids sensu lato</taxon>
        <taxon>core genistoids</taxon>
        <taxon>Genisteae</taxon>
        <taxon>Lupinus</taxon>
    </lineage>
</organism>
<keyword evidence="1" id="KW-1133">Transmembrane helix</keyword>
<dbReference type="EMBL" id="WOCE01000008">
    <property type="protein sequence ID" value="KAE9609055.1"/>
    <property type="molecule type" value="Genomic_DNA"/>
</dbReference>
<proteinExistence type="predicted"/>
<name>A0A6A4Q4I5_LUPAL</name>
<protein>
    <submittedName>
        <fullName evidence="2">Uncharacterized protein</fullName>
    </submittedName>
</protein>
<gene>
    <name evidence="2" type="ORF">Lalb_Chr08g0242191</name>
</gene>